<comment type="similarity">
    <text evidence="2">Belongs to the MscS (TC 1.A.23) family.</text>
</comment>
<dbReference type="PANTHER" id="PTHR30221">
    <property type="entry name" value="SMALL-CONDUCTANCE MECHANOSENSITIVE CHANNEL"/>
    <property type="match status" value="1"/>
</dbReference>
<dbReference type="InterPro" id="IPR045275">
    <property type="entry name" value="MscS_archaea/bacteria_type"/>
</dbReference>
<reference evidence="8 9" key="1">
    <citation type="journal article" date="2000" name="Nature">
        <title>The genome sequence of the thermoacidophilic scavenger Thermoplasma acidophilum.</title>
        <authorList>
            <person name="Ruepp A."/>
            <person name="Graml W."/>
            <person name="Santos-Martinez M.L."/>
            <person name="Koretke K.K."/>
            <person name="Volker C."/>
            <person name="Mewes H.W."/>
            <person name="Frishman D."/>
            <person name="Stocker S."/>
            <person name="Lupas A.N."/>
            <person name="Baumeister W."/>
        </authorList>
    </citation>
    <scope>NUCLEOTIDE SEQUENCE [LARGE SCALE GENOMIC DNA]</scope>
    <source>
        <strain evidence="9">ATCC 25905 / DSM 1728 / JCM 9062 / NBRC 15155 / AMRC-C165</strain>
    </source>
</reference>
<name>Q9HK13_THEAC</name>
<accession>Q9HK13</accession>
<dbReference type="AlphaFoldDB" id="Q9HK13"/>
<keyword evidence="5 6" id="KW-0472">Membrane</keyword>
<dbReference type="InterPro" id="IPR023408">
    <property type="entry name" value="MscS_beta-dom_sf"/>
</dbReference>
<evidence type="ECO:0000256" key="6">
    <source>
        <dbReference type="SAM" id="Phobius"/>
    </source>
</evidence>
<evidence type="ECO:0000256" key="1">
    <source>
        <dbReference type="ARBA" id="ARBA00004141"/>
    </source>
</evidence>
<dbReference type="Pfam" id="PF00924">
    <property type="entry name" value="MS_channel_2nd"/>
    <property type="match status" value="1"/>
</dbReference>
<evidence type="ECO:0000256" key="4">
    <source>
        <dbReference type="ARBA" id="ARBA00022989"/>
    </source>
</evidence>
<gene>
    <name evidence="8" type="ordered locus">Ta0796</name>
</gene>
<keyword evidence="4 6" id="KW-1133">Transmembrane helix</keyword>
<evidence type="ECO:0000256" key="5">
    <source>
        <dbReference type="ARBA" id="ARBA00023136"/>
    </source>
</evidence>
<organism evidence="8 9">
    <name type="scientific">Thermoplasma acidophilum (strain ATCC 25905 / DSM 1728 / JCM 9062 / NBRC 15155 / AMRC-C165)</name>
    <dbReference type="NCBI Taxonomy" id="273075"/>
    <lineage>
        <taxon>Archaea</taxon>
        <taxon>Methanobacteriati</taxon>
        <taxon>Thermoplasmatota</taxon>
        <taxon>Thermoplasmata</taxon>
        <taxon>Thermoplasmatales</taxon>
        <taxon>Thermoplasmataceae</taxon>
        <taxon>Thermoplasma</taxon>
    </lineage>
</organism>
<dbReference type="InterPro" id="IPR011014">
    <property type="entry name" value="MscS_channel_TM-2"/>
</dbReference>
<dbReference type="SUPFAM" id="SSF50182">
    <property type="entry name" value="Sm-like ribonucleoproteins"/>
    <property type="match status" value="1"/>
</dbReference>
<dbReference type="HOGENOM" id="CLU_893171_0_0_2"/>
<feature type="transmembrane region" description="Helical" evidence="6">
    <location>
        <begin position="47"/>
        <end position="68"/>
    </location>
</feature>
<dbReference type="Gene3D" id="1.10.287.1260">
    <property type="match status" value="1"/>
</dbReference>
<dbReference type="InParanoid" id="Q9HK13"/>
<dbReference type="eggNOG" id="arCOG01573">
    <property type="taxonomic scope" value="Archaea"/>
</dbReference>
<feature type="transmembrane region" description="Helical" evidence="6">
    <location>
        <begin position="88"/>
        <end position="110"/>
    </location>
</feature>
<dbReference type="SUPFAM" id="SSF82861">
    <property type="entry name" value="Mechanosensitive channel protein MscS (YggB), transmembrane region"/>
    <property type="match status" value="1"/>
</dbReference>
<evidence type="ECO:0000256" key="3">
    <source>
        <dbReference type="ARBA" id="ARBA00022692"/>
    </source>
</evidence>
<dbReference type="EnsemblBacteria" id="CAC11926">
    <property type="protein sequence ID" value="CAC11926"/>
    <property type="gene ID" value="CAC11926"/>
</dbReference>
<dbReference type="GO" id="GO:0016020">
    <property type="term" value="C:membrane"/>
    <property type="evidence" value="ECO:0007669"/>
    <property type="project" value="UniProtKB-SubCell"/>
</dbReference>
<dbReference type="Gene3D" id="2.30.30.60">
    <property type="match status" value="1"/>
</dbReference>
<dbReference type="OrthoDB" id="57221at2157"/>
<protein>
    <submittedName>
        <fullName evidence="8">Conserved hypothetical membrane protein</fullName>
    </submittedName>
</protein>
<keyword evidence="9" id="KW-1185">Reference proteome</keyword>
<dbReference type="PANTHER" id="PTHR30221:SF1">
    <property type="entry name" value="SMALL-CONDUCTANCE MECHANOSENSITIVE CHANNEL"/>
    <property type="match status" value="1"/>
</dbReference>
<evidence type="ECO:0000313" key="9">
    <source>
        <dbReference type="Proteomes" id="UP000001024"/>
    </source>
</evidence>
<proteinExistence type="inferred from homology"/>
<dbReference type="InterPro" id="IPR006685">
    <property type="entry name" value="MscS_channel_2nd"/>
</dbReference>
<comment type="subcellular location">
    <subcellularLocation>
        <location evidence="1">Membrane</location>
        <topology evidence="1">Multi-pass membrane protein</topology>
    </subcellularLocation>
</comment>
<dbReference type="KEGG" id="tac:Ta0796"/>
<sequence length="286" mass="31275">MDRRNIRDAIFIITIILVISIAIFVIRPAVDYLVRTYIVRLSPYIDYVNGAIAAVFVGGGGVLILHIIRRDINRYFSKKVNRSAQNLIDLLVSFFMYAIILAIILSSLGINLTSALVGGSVGALIIGIALQGIFSSIFSGFAVTSGGALKPGDVVNMQSWLFSAPITGEVMKISYLFSDIRTQNGNIIKIPNSAFFGNTIFENLGKYDGFSYRIQVTLPSDVAVSKIEKNIGELPDRTTWFFSASSGSTNTFTAIVPMNSITVLNEAADRINRAFNEAYWKAKSST</sequence>
<keyword evidence="3 6" id="KW-0812">Transmembrane</keyword>
<dbReference type="InterPro" id="IPR010920">
    <property type="entry name" value="LSM_dom_sf"/>
</dbReference>
<evidence type="ECO:0000256" key="2">
    <source>
        <dbReference type="ARBA" id="ARBA00008017"/>
    </source>
</evidence>
<evidence type="ECO:0000259" key="7">
    <source>
        <dbReference type="Pfam" id="PF00924"/>
    </source>
</evidence>
<evidence type="ECO:0000313" key="8">
    <source>
        <dbReference type="EMBL" id="CAC11926.1"/>
    </source>
</evidence>
<feature type="transmembrane region" description="Helical" evidence="6">
    <location>
        <begin position="116"/>
        <end position="143"/>
    </location>
</feature>
<dbReference type="STRING" id="273075.gene:9572011"/>
<feature type="transmembrane region" description="Helical" evidence="6">
    <location>
        <begin position="9"/>
        <end position="27"/>
    </location>
</feature>
<feature type="domain" description="Mechanosensitive ion channel MscS" evidence="7">
    <location>
        <begin position="133"/>
        <end position="200"/>
    </location>
</feature>
<dbReference type="Proteomes" id="UP000001024">
    <property type="component" value="Chromosome"/>
</dbReference>
<dbReference type="RefSeq" id="WP_010901209.1">
    <property type="nucleotide sequence ID" value="NC_002578.1"/>
</dbReference>
<dbReference type="GO" id="GO:0008381">
    <property type="term" value="F:mechanosensitive monoatomic ion channel activity"/>
    <property type="evidence" value="ECO:0007669"/>
    <property type="project" value="InterPro"/>
</dbReference>
<dbReference type="PaxDb" id="273075-Ta0796"/>
<dbReference type="EMBL" id="AL445065">
    <property type="protein sequence ID" value="CAC11926.1"/>
    <property type="molecule type" value="Genomic_DNA"/>
</dbReference>